<dbReference type="Pfam" id="PF10337">
    <property type="entry name" value="ArAE_2_N"/>
    <property type="match status" value="1"/>
</dbReference>
<feature type="compositionally biased region" description="Basic and acidic residues" evidence="5">
    <location>
        <begin position="361"/>
        <end position="374"/>
    </location>
</feature>
<evidence type="ECO:0000256" key="4">
    <source>
        <dbReference type="ARBA" id="ARBA00023136"/>
    </source>
</evidence>
<evidence type="ECO:0000259" key="8">
    <source>
        <dbReference type="Pfam" id="PF13515"/>
    </source>
</evidence>
<feature type="transmembrane region" description="Helical" evidence="6">
    <location>
        <begin position="108"/>
        <end position="125"/>
    </location>
</feature>
<dbReference type="GO" id="GO:0016020">
    <property type="term" value="C:membrane"/>
    <property type="evidence" value="ECO:0007669"/>
    <property type="project" value="UniProtKB-SubCell"/>
</dbReference>
<evidence type="ECO:0000256" key="5">
    <source>
        <dbReference type="SAM" id="MobiDB-lite"/>
    </source>
</evidence>
<dbReference type="PANTHER" id="PTHR37994">
    <property type="entry name" value="ARAE_2_N DOMAIN-CONTAINING PROTEIN-RELATED"/>
    <property type="match status" value="1"/>
</dbReference>
<evidence type="ECO:0008006" key="11">
    <source>
        <dbReference type="Google" id="ProtNLM"/>
    </source>
</evidence>
<dbReference type="AlphaFoldDB" id="A0A9P4TVG3"/>
<dbReference type="InterPro" id="IPR018823">
    <property type="entry name" value="ArAE_2_N"/>
</dbReference>
<sequence length="782" mass="86892">MKGALQRWGLTPRNLKMMFKGALPSTIATAMYQSPAVASVYGNFGFLITVASILSLHLLPRARFIQNVALATFLTGCSAAVILLAHFVGLKAREHTTPSGDSLHGYNASASVFVAIFLCFVVWLVSSLRAAYPQYTIPFLICTILSMVGLSFGPEVYSQSNSLALVKQLLLSYLTGFGLSAAVGLLVFPRTCRSVFLEGSQNYLSLCQNLLRAQSELFESSMSPTESPERKERNLKTVQISSSLAISTVSQLTEELTFAKMELAFGNNSKLYLDGLMLSLQALLIPLLGLSKIGAFDHLNSDPRPEMTKLSKLSSCSFGRAKSDLRQASEQLEVLLTPKKSFGGWSNPPSRTTQNTLKPDTTTEDRKSSPDRQSKNTFEGYRSITLQGLILPIKDEKAVTTQDDENDGHVGAQNPMRMLHQHLYLQNLLNAISRATEDLERFTSTGGGTSSISQDTTPVSSHRFWKLLHQRVFPNTGRDENKAHSDPEHLPPATAFEKIGDFLRSMFRSITSDSSSFGFRVVFATMSIGILGFLKQTQQFFITYRLVWAMVMIPISMSPTSGNAIYGFVGRAFGVALAMVLAYINWYIVDGHATGVIVFFFLCMMLYYYFLLRFPRYIVIFILAAVNHVLIIGYELQVGVNGVKKATVSGQRYFALHTLAPYRLFCVLAGLFVALFWTIFPVQISEHGILRNKVSRSLSLLSEYCGSVSVTLEQRMNRTEGDLQLPTSAGRKSKAARYAILFEELSLLAEMRVHSEMTRYEFSVGGKFPKYEYDRIINGVQE</sequence>
<comment type="subcellular location">
    <subcellularLocation>
        <location evidence="1">Membrane</location>
        <topology evidence="1">Multi-pass membrane protein</topology>
    </subcellularLocation>
</comment>
<name>A0A9P4TVG3_9PEZI</name>
<proteinExistence type="predicted"/>
<dbReference type="EMBL" id="MU007072">
    <property type="protein sequence ID" value="KAF2424923.1"/>
    <property type="molecule type" value="Genomic_DNA"/>
</dbReference>
<feature type="transmembrane region" description="Helical" evidence="6">
    <location>
        <begin position="617"/>
        <end position="640"/>
    </location>
</feature>
<evidence type="ECO:0000256" key="1">
    <source>
        <dbReference type="ARBA" id="ARBA00004141"/>
    </source>
</evidence>
<feature type="transmembrane region" description="Helical" evidence="6">
    <location>
        <begin position="660"/>
        <end position="682"/>
    </location>
</feature>
<comment type="caution">
    <text evidence="9">The sequence shown here is derived from an EMBL/GenBank/DDBJ whole genome shotgun (WGS) entry which is preliminary data.</text>
</comment>
<accession>A0A9P4TVG3</accession>
<reference evidence="9" key="1">
    <citation type="journal article" date="2020" name="Stud. Mycol.">
        <title>101 Dothideomycetes genomes: a test case for predicting lifestyles and emergence of pathogens.</title>
        <authorList>
            <person name="Haridas S."/>
            <person name="Albert R."/>
            <person name="Binder M."/>
            <person name="Bloem J."/>
            <person name="Labutti K."/>
            <person name="Salamov A."/>
            <person name="Andreopoulos B."/>
            <person name="Baker S."/>
            <person name="Barry K."/>
            <person name="Bills G."/>
            <person name="Bluhm B."/>
            <person name="Cannon C."/>
            <person name="Castanera R."/>
            <person name="Culley D."/>
            <person name="Daum C."/>
            <person name="Ezra D."/>
            <person name="Gonzalez J."/>
            <person name="Henrissat B."/>
            <person name="Kuo A."/>
            <person name="Liang C."/>
            <person name="Lipzen A."/>
            <person name="Lutzoni F."/>
            <person name="Magnuson J."/>
            <person name="Mondo S."/>
            <person name="Nolan M."/>
            <person name="Ohm R."/>
            <person name="Pangilinan J."/>
            <person name="Park H.-J."/>
            <person name="Ramirez L."/>
            <person name="Alfaro M."/>
            <person name="Sun H."/>
            <person name="Tritt A."/>
            <person name="Yoshinaga Y."/>
            <person name="Zwiers L.-H."/>
            <person name="Turgeon B."/>
            <person name="Goodwin S."/>
            <person name="Spatafora J."/>
            <person name="Crous P."/>
            <person name="Grigoriev I."/>
        </authorList>
    </citation>
    <scope>NUCLEOTIDE SEQUENCE</scope>
    <source>
        <strain evidence="9">CBS 130266</strain>
    </source>
</reference>
<evidence type="ECO:0000313" key="10">
    <source>
        <dbReference type="Proteomes" id="UP000800235"/>
    </source>
</evidence>
<keyword evidence="3 6" id="KW-1133">Transmembrane helix</keyword>
<keyword evidence="2 6" id="KW-0812">Transmembrane</keyword>
<feature type="transmembrane region" description="Helical" evidence="6">
    <location>
        <begin position="137"/>
        <end position="157"/>
    </location>
</feature>
<feature type="transmembrane region" description="Helical" evidence="6">
    <location>
        <begin position="517"/>
        <end position="534"/>
    </location>
</feature>
<evidence type="ECO:0000259" key="7">
    <source>
        <dbReference type="Pfam" id="PF10337"/>
    </source>
</evidence>
<gene>
    <name evidence="9" type="ORF">EJ08DRAFT_723189</name>
</gene>
<keyword evidence="4 6" id="KW-0472">Membrane</keyword>
<dbReference type="Proteomes" id="UP000800235">
    <property type="component" value="Unassembled WGS sequence"/>
</dbReference>
<feature type="domain" description="Putative ER transporter 6TM N-terminal" evidence="7">
    <location>
        <begin position="106"/>
        <end position="292"/>
    </location>
</feature>
<dbReference type="OrthoDB" id="2274698at2759"/>
<feature type="transmembrane region" description="Helical" evidence="6">
    <location>
        <begin position="68"/>
        <end position="88"/>
    </location>
</feature>
<protein>
    <recommendedName>
        <fullName evidence="11">ER transporter 6TM N-terminal domain-containing protein</fullName>
    </recommendedName>
</protein>
<feature type="transmembrane region" description="Helical" evidence="6">
    <location>
        <begin position="592"/>
        <end position="610"/>
    </location>
</feature>
<dbReference type="InterPro" id="IPR049453">
    <property type="entry name" value="Memb_transporter_dom"/>
</dbReference>
<feature type="region of interest" description="Disordered" evidence="5">
    <location>
        <begin position="340"/>
        <end position="379"/>
    </location>
</feature>
<feature type="domain" description="Integral membrane bound transporter" evidence="8">
    <location>
        <begin position="540"/>
        <end position="677"/>
    </location>
</feature>
<feature type="transmembrane region" description="Helical" evidence="6">
    <location>
        <begin position="40"/>
        <end position="59"/>
    </location>
</feature>
<evidence type="ECO:0000313" key="9">
    <source>
        <dbReference type="EMBL" id="KAF2424923.1"/>
    </source>
</evidence>
<feature type="transmembrane region" description="Helical" evidence="6">
    <location>
        <begin position="564"/>
        <end position="586"/>
    </location>
</feature>
<organism evidence="9 10">
    <name type="scientific">Tothia fuscella</name>
    <dbReference type="NCBI Taxonomy" id="1048955"/>
    <lineage>
        <taxon>Eukaryota</taxon>
        <taxon>Fungi</taxon>
        <taxon>Dikarya</taxon>
        <taxon>Ascomycota</taxon>
        <taxon>Pezizomycotina</taxon>
        <taxon>Dothideomycetes</taxon>
        <taxon>Pleosporomycetidae</taxon>
        <taxon>Venturiales</taxon>
        <taxon>Cylindrosympodiaceae</taxon>
        <taxon>Tothia</taxon>
    </lineage>
</organism>
<evidence type="ECO:0000256" key="3">
    <source>
        <dbReference type="ARBA" id="ARBA00022989"/>
    </source>
</evidence>
<evidence type="ECO:0000256" key="2">
    <source>
        <dbReference type="ARBA" id="ARBA00022692"/>
    </source>
</evidence>
<keyword evidence="10" id="KW-1185">Reference proteome</keyword>
<evidence type="ECO:0000256" key="6">
    <source>
        <dbReference type="SAM" id="Phobius"/>
    </source>
</evidence>
<feature type="compositionally biased region" description="Polar residues" evidence="5">
    <location>
        <begin position="347"/>
        <end position="360"/>
    </location>
</feature>
<feature type="transmembrane region" description="Helical" evidence="6">
    <location>
        <begin position="169"/>
        <end position="188"/>
    </location>
</feature>
<dbReference type="PANTHER" id="PTHR37994:SF4">
    <property type="entry name" value="ER TRANSPORTER 6TM N-TERMINAL DOMAIN-CONTAINING PROTEIN-RELATED"/>
    <property type="match status" value="1"/>
</dbReference>
<dbReference type="Pfam" id="PF13515">
    <property type="entry name" value="FUSC_2"/>
    <property type="match status" value="1"/>
</dbReference>